<accession>A0A164VRV1</accession>
<gene>
    <name evidence="1" type="ORF">DCAR_0624316</name>
</gene>
<reference evidence="1" key="2">
    <citation type="submission" date="2022-03" db="EMBL/GenBank/DDBJ databases">
        <title>Draft title - Genomic analysis of global carrot germplasm unveils the trajectory of domestication and the origin of high carotenoid orange carrot.</title>
        <authorList>
            <person name="Iorizzo M."/>
            <person name="Ellison S."/>
            <person name="Senalik D."/>
            <person name="Macko-Podgorni A."/>
            <person name="Grzebelus D."/>
            <person name="Bostan H."/>
            <person name="Rolling W."/>
            <person name="Curaba J."/>
            <person name="Simon P."/>
        </authorList>
    </citation>
    <scope>NUCLEOTIDE SEQUENCE</scope>
    <source>
        <tissue evidence="1">Leaf</tissue>
    </source>
</reference>
<name>A0A164VRV1_DAUCS</name>
<keyword evidence="2" id="KW-1185">Reference proteome</keyword>
<protein>
    <submittedName>
        <fullName evidence="1">Uncharacterized protein</fullName>
    </submittedName>
</protein>
<dbReference type="AlphaFoldDB" id="A0A164VRV1"/>
<organism evidence="1 2">
    <name type="scientific">Daucus carota subsp. sativus</name>
    <name type="common">Carrot</name>
    <dbReference type="NCBI Taxonomy" id="79200"/>
    <lineage>
        <taxon>Eukaryota</taxon>
        <taxon>Viridiplantae</taxon>
        <taxon>Streptophyta</taxon>
        <taxon>Embryophyta</taxon>
        <taxon>Tracheophyta</taxon>
        <taxon>Spermatophyta</taxon>
        <taxon>Magnoliopsida</taxon>
        <taxon>eudicotyledons</taxon>
        <taxon>Gunneridae</taxon>
        <taxon>Pentapetalae</taxon>
        <taxon>asterids</taxon>
        <taxon>campanulids</taxon>
        <taxon>Apiales</taxon>
        <taxon>Apiaceae</taxon>
        <taxon>Apioideae</taxon>
        <taxon>Scandiceae</taxon>
        <taxon>Daucinae</taxon>
        <taxon>Daucus</taxon>
        <taxon>Daucus sect. Daucus</taxon>
    </lineage>
</organism>
<dbReference type="EMBL" id="CP093348">
    <property type="protein sequence ID" value="WOH04904.1"/>
    <property type="molecule type" value="Genomic_DNA"/>
</dbReference>
<sequence>MTPKGENNTSLKIWEPFELRNIGLVKLLKGRFTGNPIVFLDWVKFTHINNVCFHYLIPKTSSTTYWLLDHKLVFRA</sequence>
<reference evidence="1" key="1">
    <citation type="journal article" date="2016" name="Nat. Genet.">
        <title>A high-quality carrot genome assembly provides new insights into carotenoid accumulation and asterid genome evolution.</title>
        <authorList>
            <person name="Iorizzo M."/>
            <person name="Ellison S."/>
            <person name="Senalik D."/>
            <person name="Zeng P."/>
            <person name="Satapoomin P."/>
            <person name="Huang J."/>
            <person name="Bowman M."/>
            <person name="Iovene M."/>
            <person name="Sanseverino W."/>
            <person name="Cavagnaro P."/>
            <person name="Yildiz M."/>
            <person name="Macko-Podgorni A."/>
            <person name="Moranska E."/>
            <person name="Grzebelus E."/>
            <person name="Grzebelus D."/>
            <person name="Ashrafi H."/>
            <person name="Zheng Z."/>
            <person name="Cheng S."/>
            <person name="Spooner D."/>
            <person name="Van Deynze A."/>
            <person name="Simon P."/>
        </authorList>
    </citation>
    <scope>NUCLEOTIDE SEQUENCE</scope>
    <source>
        <tissue evidence="1">Leaf</tissue>
    </source>
</reference>
<evidence type="ECO:0000313" key="1">
    <source>
        <dbReference type="EMBL" id="WOH04904.1"/>
    </source>
</evidence>
<dbReference type="Gramene" id="KZM90761">
    <property type="protein sequence ID" value="KZM90761"/>
    <property type="gene ID" value="DCAR_021874"/>
</dbReference>
<dbReference type="Proteomes" id="UP000077755">
    <property type="component" value="Chromosome 6"/>
</dbReference>
<evidence type="ECO:0000313" key="2">
    <source>
        <dbReference type="Proteomes" id="UP000077755"/>
    </source>
</evidence>
<proteinExistence type="predicted"/>